<name>A0A4Y2GUE9_ARAVE</name>
<dbReference type="EMBL" id="BGPR01001551">
    <property type="protein sequence ID" value="GBM56541.1"/>
    <property type="molecule type" value="Genomic_DNA"/>
</dbReference>
<feature type="region of interest" description="Disordered" evidence="1">
    <location>
        <begin position="222"/>
        <end position="248"/>
    </location>
</feature>
<dbReference type="GO" id="GO:0000981">
    <property type="term" value="F:DNA-binding transcription factor activity, RNA polymerase II-specific"/>
    <property type="evidence" value="ECO:0007669"/>
    <property type="project" value="TreeGrafter"/>
</dbReference>
<gene>
    <name evidence="3" type="primary">rfx4</name>
    <name evidence="3" type="ORF">AVEN_38697_1</name>
</gene>
<dbReference type="Pfam" id="PF25340">
    <property type="entry name" value="BCD_RFX"/>
    <property type="match status" value="1"/>
</dbReference>
<organism evidence="3 4">
    <name type="scientific">Araneus ventricosus</name>
    <name type="common">Orbweaver spider</name>
    <name type="synonym">Epeira ventricosa</name>
    <dbReference type="NCBI Taxonomy" id="182803"/>
    <lineage>
        <taxon>Eukaryota</taxon>
        <taxon>Metazoa</taxon>
        <taxon>Ecdysozoa</taxon>
        <taxon>Arthropoda</taxon>
        <taxon>Chelicerata</taxon>
        <taxon>Arachnida</taxon>
        <taxon>Araneae</taxon>
        <taxon>Araneomorphae</taxon>
        <taxon>Entelegynae</taxon>
        <taxon>Araneoidea</taxon>
        <taxon>Araneidae</taxon>
        <taxon>Araneus</taxon>
    </lineage>
</organism>
<keyword evidence="4" id="KW-1185">Reference proteome</keyword>
<dbReference type="PANTHER" id="PTHR12619:SF5">
    <property type="entry name" value="TRANSCRIPTION FACTOR RFX4"/>
    <property type="match status" value="1"/>
</dbReference>
<proteinExistence type="predicted"/>
<evidence type="ECO:0000313" key="4">
    <source>
        <dbReference type="Proteomes" id="UP000499080"/>
    </source>
</evidence>
<accession>A0A4Y2GUE9</accession>
<evidence type="ECO:0000313" key="3">
    <source>
        <dbReference type="EMBL" id="GBM56541.1"/>
    </source>
</evidence>
<feature type="domain" description="RFX1-4/6/8-like BCD" evidence="2">
    <location>
        <begin position="87"/>
        <end position="180"/>
    </location>
</feature>
<evidence type="ECO:0000256" key="1">
    <source>
        <dbReference type="SAM" id="MobiDB-lite"/>
    </source>
</evidence>
<dbReference type="Proteomes" id="UP000499080">
    <property type="component" value="Unassembled WGS sequence"/>
</dbReference>
<evidence type="ECO:0000259" key="2">
    <source>
        <dbReference type="Pfam" id="PF25340"/>
    </source>
</evidence>
<dbReference type="InterPro" id="IPR039779">
    <property type="entry name" value="RFX-like"/>
</dbReference>
<dbReference type="OrthoDB" id="6418744at2759"/>
<feature type="compositionally biased region" description="Basic and acidic residues" evidence="1">
    <location>
        <begin position="310"/>
        <end position="320"/>
    </location>
</feature>
<dbReference type="AlphaFoldDB" id="A0A4Y2GUE9"/>
<comment type="caution">
    <text evidence="3">The sequence shown here is derived from an EMBL/GenBank/DDBJ whole genome shotgun (WGS) entry which is preliminary data.</text>
</comment>
<dbReference type="PANTHER" id="PTHR12619">
    <property type="entry name" value="RFX TRANSCRIPTION FACTOR FAMILY"/>
    <property type="match status" value="1"/>
</dbReference>
<feature type="compositionally biased region" description="Polar residues" evidence="1">
    <location>
        <begin position="222"/>
        <end position="237"/>
    </location>
</feature>
<reference evidence="3 4" key="1">
    <citation type="journal article" date="2019" name="Sci. Rep.">
        <title>Orb-weaving spider Araneus ventricosus genome elucidates the spidroin gene catalogue.</title>
        <authorList>
            <person name="Kono N."/>
            <person name="Nakamura H."/>
            <person name="Ohtoshi R."/>
            <person name="Moran D.A.P."/>
            <person name="Shinohara A."/>
            <person name="Yoshida Y."/>
            <person name="Fujiwara M."/>
            <person name="Mori M."/>
            <person name="Tomita M."/>
            <person name="Arakawa K."/>
        </authorList>
    </citation>
    <scope>NUCLEOTIDE SEQUENCE [LARGE SCALE GENOMIC DNA]</scope>
</reference>
<sequence length="381" mass="43308">MDWGRGGLVIRFQPWVRRVPGSKPDSTEEPSCMWALCTLNLTSGIKHPSRWCGVRAWREAPQLKCLPRHLITVQNYEVIRMPLFLVGRDFETLLEEEAPIEGYIEWLESLVNKCAVHAIGRRKGGGRRLARQFLLLWSAFGTRVIRDMTLHSAASFGSFHLLRLMFDDYVLFLVETIHTEDQMKDFMRNLMSDSPPQIAAFSDYQTLPNSVETENIESFSVHSNPNYAPCSSESPTTHYEETPSEDLSSGWMPGECYQSFYPSTNSCDSRRSWNPSTRHENKAYNYQQTAQYFIVSQDDTGSMQPTQHPGYDEGYNRPEETSAEQSGPSSIMYTASGAIYQSYTFVTHDAGTPDTTPPLAPDKKVHHHLTVRMDGTLYCDG</sequence>
<feature type="region of interest" description="Disordered" evidence="1">
    <location>
        <begin position="299"/>
        <end position="328"/>
    </location>
</feature>
<dbReference type="InterPro" id="IPR057321">
    <property type="entry name" value="RFX1-4/6/8-like_BCD"/>
</dbReference>
<protein>
    <submittedName>
        <fullName evidence="3">Transcription factor RFX4</fullName>
    </submittedName>
</protein>
<dbReference type="GO" id="GO:0000978">
    <property type="term" value="F:RNA polymerase II cis-regulatory region sequence-specific DNA binding"/>
    <property type="evidence" value="ECO:0007669"/>
    <property type="project" value="TreeGrafter"/>
</dbReference>